<accession>A0A1M6V6X9</accession>
<reference evidence="2" key="1">
    <citation type="submission" date="2016-11" db="EMBL/GenBank/DDBJ databases">
        <authorList>
            <person name="Varghese N."/>
            <person name="Submissions S."/>
        </authorList>
    </citation>
    <scope>NUCLEOTIDE SEQUENCE [LARGE SCALE GENOMIC DNA]</scope>
    <source>
        <strain evidence="2">UWOS</strain>
    </source>
</reference>
<protein>
    <submittedName>
        <fullName evidence="1">Uncharacterized protein</fullName>
    </submittedName>
</protein>
<dbReference type="Proteomes" id="UP000184275">
    <property type="component" value="Unassembled WGS sequence"/>
</dbReference>
<proteinExistence type="predicted"/>
<dbReference type="AlphaFoldDB" id="A0A1M6V6X9"/>
<keyword evidence="2" id="KW-1185">Reference proteome</keyword>
<evidence type="ECO:0000313" key="1">
    <source>
        <dbReference type="EMBL" id="SHK77131.1"/>
    </source>
</evidence>
<dbReference type="RefSeq" id="WP_073304627.1">
    <property type="nucleotide sequence ID" value="NZ_FRAW01000017.1"/>
</dbReference>
<organism evidence="1 2">
    <name type="scientific">Fibrobacter intestinalis</name>
    <dbReference type="NCBI Taxonomy" id="28122"/>
    <lineage>
        <taxon>Bacteria</taxon>
        <taxon>Pseudomonadati</taxon>
        <taxon>Fibrobacterota</taxon>
        <taxon>Fibrobacteria</taxon>
        <taxon>Fibrobacterales</taxon>
        <taxon>Fibrobacteraceae</taxon>
        <taxon>Fibrobacter</taxon>
    </lineage>
</organism>
<sequence>MNNFRSIDELILALSREKVLLKEMFAKRKTLSFRMDLAESLVDYKISRIQYLVEYGVIRDNGNFLELEDVYLKFFEEVLEVNEEINVESVKANIDHLNETIEYYLQETNESQKYNYLREVRRSLKNIALNTKRNVIDLKRNVDNTYKNEPNYKIKKAKLKHLDEKRDGIKLQINEAEKVVENQTAFFKVAMDADLRLVVDDLRYDLNESSHNLIEIEKQIIEYINLIDYQSELLKKIRLVKYFCDQQVLETNTDVENVLADRNPVWMEPSVGYRIKVSLDWLRRSDDGLSVLREVRGRKQKGRNLRKKLAEPLDEKELETQNVVIPMVDQTEMKNGFLATSTDLFYYVMNHSYPYEIDLEGKLVLFCQLASHFSDEFEMTEEYKEAYGYKYPLIYPR</sequence>
<evidence type="ECO:0000313" key="2">
    <source>
        <dbReference type="Proteomes" id="UP000184275"/>
    </source>
</evidence>
<name>A0A1M6V6X9_9BACT</name>
<gene>
    <name evidence="1" type="ORF">SAMN05720469_11715</name>
</gene>
<dbReference type="EMBL" id="FRAW01000017">
    <property type="protein sequence ID" value="SHK77131.1"/>
    <property type="molecule type" value="Genomic_DNA"/>
</dbReference>